<dbReference type="Pfam" id="PF00119">
    <property type="entry name" value="ATP-synt_A"/>
    <property type="match status" value="1"/>
</dbReference>
<keyword evidence="9 11" id="KW-0472">Membrane</keyword>
<protein>
    <recommendedName>
        <fullName evidence="11 12">ATP synthase subunit a</fullName>
    </recommendedName>
    <alternativeName>
        <fullName evidence="11">ATP synthase F0 sector subunit a</fullName>
    </alternativeName>
    <alternativeName>
        <fullName evidence="11">F-ATPase subunit 6</fullName>
    </alternativeName>
</protein>
<feature type="transmembrane region" description="Helical" evidence="11">
    <location>
        <begin position="77"/>
        <end position="107"/>
    </location>
</feature>
<comment type="similarity">
    <text evidence="2 11 12">Belongs to the ATPase A chain family.</text>
</comment>
<dbReference type="NCBIfam" id="TIGR01131">
    <property type="entry name" value="ATP_synt_6_or_A"/>
    <property type="match status" value="1"/>
</dbReference>
<dbReference type="GO" id="GO:0042777">
    <property type="term" value="P:proton motive force-driven plasma membrane ATP synthesis"/>
    <property type="evidence" value="ECO:0007669"/>
    <property type="project" value="TreeGrafter"/>
</dbReference>
<keyword evidence="6 11" id="KW-0375">Hydrogen ion transport</keyword>
<dbReference type="GO" id="GO:0005886">
    <property type="term" value="C:plasma membrane"/>
    <property type="evidence" value="ECO:0007669"/>
    <property type="project" value="UniProtKB-SubCell"/>
</dbReference>
<organism evidence="13 14">
    <name type="scientific">Candidatus Gottesmanbacteria bacterium RIFCSPHIGHO2_01_FULL_46_14</name>
    <dbReference type="NCBI Taxonomy" id="1798380"/>
    <lineage>
        <taxon>Bacteria</taxon>
        <taxon>Candidatus Gottesmaniibacteriota</taxon>
    </lineage>
</organism>
<name>A0A1F5ZLY2_9BACT</name>
<keyword evidence="7 11" id="KW-1133">Transmembrane helix</keyword>
<dbReference type="Proteomes" id="UP000177416">
    <property type="component" value="Unassembled WGS sequence"/>
</dbReference>
<keyword evidence="3 11" id="KW-0813">Transport</keyword>
<evidence type="ECO:0000256" key="4">
    <source>
        <dbReference type="ARBA" id="ARBA00022547"/>
    </source>
</evidence>
<evidence type="ECO:0000313" key="14">
    <source>
        <dbReference type="Proteomes" id="UP000177416"/>
    </source>
</evidence>
<sequence>MPHISLAAEKLWIIGGILPITNALLTTWLVMAMLFLFAYRASCRLTLVPSTIQSLAEMIIGGLYDFFHGVIGDHIKLVFPLIASLFLFIIIANWVGLLPGVGTIGFFHGEAVPAGRQEFTPLLRGATADLNTTLALAIVAVGAIQYFGFTSLGASYGGRFFDIRSPIYFFVGLLELISDVSKVVSFAFRLFGNIFAGEVLLAVMAFLMPFIVPLPFLMLELFVGFIQALVFSMLTAVFLNVAVSHGQEGSEGVSHNG</sequence>
<keyword evidence="8 11" id="KW-0406">Ion transport</keyword>
<evidence type="ECO:0000256" key="2">
    <source>
        <dbReference type="ARBA" id="ARBA00006810"/>
    </source>
</evidence>
<evidence type="ECO:0000256" key="3">
    <source>
        <dbReference type="ARBA" id="ARBA00022448"/>
    </source>
</evidence>
<dbReference type="HAMAP" id="MF_01393">
    <property type="entry name" value="ATP_synth_a_bact"/>
    <property type="match status" value="1"/>
</dbReference>
<dbReference type="InterPro" id="IPR000568">
    <property type="entry name" value="ATP_synth_F0_asu"/>
</dbReference>
<evidence type="ECO:0000256" key="12">
    <source>
        <dbReference type="RuleBase" id="RU000483"/>
    </source>
</evidence>
<evidence type="ECO:0000256" key="6">
    <source>
        <dbReference type="ARBA" id="ARBA00022781"/>
    </source>
</evidence>
<evidence type="ECO:0000256" key="7">
    <source>
        <dbReference type="ARBA" id="ARBA00022989"/>
    </source>
</evidence>
<comment type="function">
    <text evidence="11 12">Key component of the proton channel; it plays a direct role in the translocation of protons across the membrane.</text>
</comment>
<feature type="transmembrane region" description="Helical" evidence="11">
    <location>
        <begin position="12"/>
        <end position="39"/>
    </location>
</feature>
<dbReference type="InterPro" id="IPR023011">
    <property type="entry name" value="ATP_synth_F0_asu_AS"/>
</dbReference>
<dbReference type="AlphaFoldDB" id="A0A1F5ZLY2"/>
<reference evidence="13 14" key="1">
    <citation type="journal article" date="2016" name="Nat. Commun.">
        <title>Thousands of microbial genomes shed light on interconnected biogeochemical processes in an aquifer system.</title>
        <authorList>
            <person name="Anantharaman K."/>
            <person name="Brown C.T."/>
            <person name="Hug L.A."/>
            <person name="Sharon I."/>
            <person name="Castelle C.J."/>
            <person name="Probst A.J."/>
            <person name="Thomas B.C."/>
            <person name="Singh A."/>
            <person name="Wilkins M.J."/>
            <person name="Karaoz U."/>
            <person name="Brodie E.L."/>
            <person name="Williams K.H."/>
            <person name="Hubbard S.S."/>
            <person name="Banfield J.F."/>
        </authorList>
    </citation>
    <scope>NUCLEOTIDE SEQUENCE [LARGE SCALE GENOMIC DNA]</scope>
</reference>
<dbReference type="PROSITE" id="PS00449">
    <property type="entry name" value="ATPASE_A"/>
    <property type="match status" value="1"/>
</dbReference>
<dbReference type="EMBL" id="MFJJ01000048">
    <property type="protein sequence ID" value="OGG13102.1"/>
    <property type="molecule type" value="Genomic_DNA"/>
</dbReference>
<dbReference type="PRINTS" id="PR00123">
    <property type="entry name" value="ATPASEA"/>
</dbReference>
<dbReference type="Gene3D" id="1.20.120.220">
    <property type="entry name" value="ATP synthase, F0 complex, subunit A"/>
    <property type="match status" value="1"/>
</dbReference>
<dbReference type="PANTHER" id="PTHR42823">
    <property type="entry name" value="ATP SYNTHASE SUBUNIT A, CHLOROPLASTIC"/>
    <property type="match status" value="1"/>
</dbReference>
<dbReference type="CDD" id="cd00310">
    <property type="entry name" value="ATP-synt_Fo_a_6"/>
    <property type="match status" value="1"/>
</dbReference>
<dbReference type="InterPro" id="IPR035908">
    <property type="entry name" value="F0_ATP_A_sf"/>
</dbReference>
<evidence type="ECO:0000256" key="11">
    <source>
        <dbReference type="HAMAP-Rule" id="MF_01393"/>
    </source>
</evidence>
<accession>A0A1F5ZLY2</accession>
<comment type="caution">
    <text evidence="13">The sequence shown here is derived from an EMBL/GenBank/DDBJ whole genome shotgun (WGS) entry which is preliminary data.</text>
</comment>
<comment type="subcellular location">
    <subcellularLocation>
        <location evidence="11 12">Cell membrane</location>
        <topology evidence="11 12">Multi-pass membrane protein</topology>
    </subcellularLocation>
    <subcellularLocation>
        <location evidence="1">Membrane</location>
        <topology evidence="1">Multi-pass membrane protein</topology>
    </subcellularLocation>
</comment>
<keyword evidence="10 11" id="KW-0066">ATP synthesis</keyword>
<dbReference type="GO" id="GO:0046933">
    <property type="term" value="F:proton-transporting ATP synthase activity, rotational mechanism"/>
    <property type="evidence" value="ECO:0007669"/>
    <property type="project" value="UniProtKB-UniRule"/>
</dbReference>
<feature type="transmembrane region" description="Helical" evidence="11">
    <location>
        <begin position="128"/>
        <end position="147"/>
    </location>
</feature>
<dbReference type="SUPFAM" id="SSF81336">
    <property type="entry name" value="F1F0 ATP synthase subunit A"/>
    <property type="match status" value="1"/>
</dbReference>
<feature type="transmembrane region" description="Helical" evidence="11">
    <location>
        <begin position="51"/>
        <end position="71"/>
    </location>
</feature>
<evidence type="ECO:0000256" key="5">
    <source>
        <dbReference type="ARBA" id="ARBA00022692"/>
    </source>
</evidence>
<evidence type="ECO:0000256" key="1">
    <source>
        <dbReference type="ARBA" id="ARBA00004141"/>
    </source>
</evidence>
<keyword evidence="5 11" id="KW-0812">Transmembrane</keyword>
<feature type="transmembrane region" description="Helical" evidence="11">
    <location>
        <begin position="222"/>
        <end position="243"/>
    </location>
</feature>
<evidence type="ECO:0000256" key="10">
    <source>
        <dbReference type="ARBA" id="ARBA00023310"/>
    </source>
</evidence>
<dbReference type="InterPro" id="IPR045082">
    <property type="entry name" value="ATP_syn_F0_a_bact/chloroplast"/>
</dbReference>
<keyword evidence="11" id="KW-1003">Cell membrane</keyword>
<feature type="transmembrane region" description="Helical" evidence="11">
    <location>
        <begin position="195"/>
        <end position="216"/>
    </location>
</feature>
<evidence type="ECO:0000256" key="9">
    <source>
        <dbReference type="ARBA" id="ARBA00023136"/>
    </source>
</evidence>
<evidence type="ECO:0000313" key="13">
    <source>
        <dbReference type="EMBL" id="OGG13102.1"/>
    </source>
</evidence>
<keyword evidence="4 11" id="KW-0138">CF(0)</keyword>
<gene>
    <name evidence="11" type="primary">atpB</name>
    <name evidence="13" type="ORF">A2875_00160</name>
</gene>
<dbReference type="GO" id="GO:0045259">
    <property type="term" value="C:proton-transporting ATP synthase complex"/>
    <property type="evidence" value="ECO:0007669"/>
    <property type="project" value="UniProtKB-KW"/>
</dbReference>
<dbReference type="PANTHER" id="PTHR42823:SF3">
    <property type="entry name" value="ATP SYNTHASE SUBUNIT A, CHLOROPLASTIC"/>
    <property type="match status" value="1"/>
</dbReference>
<evidence type="ECO:0000256" key="8">
    <source>
        <dbReference type="ARBA" id="ARBA00023065"/>
    </source>
</evidence>
<proteinExistence type="inferred from homology"/>